<protein>
    <submittedName>
        <fullName evidence="2">Retrotransposon gag</fullName>
    </submittedName>
</protein>
<keyword evidence="3" id="KW-1185">Reference proteome</keyword>
<dbReference type="Gene3D" id="3.10.10.10">
    <property type="entry name" value="HIV Type 1 Reverse Transcriptase, subunit A, domain 1"/>
    <property type="match status" value="1"/>
</dbReference>
<dbReference type="AlphaFoldDB" id="A0A8S0SB27"/>
<keyword evidence="1" id="KW-0175">Coiled coil</keyword>
<comment type="caution">
    <text evidence="2">The sequence shown here is derived from an EMBL/GenBank/DDBJ whole genome shotgun (WGS) entry which is preliminary data.</text>
</comment>
<gene>
    <name evidence="2" type="ORF">OLEA9_A002647</name>
</gene>
<dbReference type="InterPro" id="IPR043502">
    <property type="entry name" value="DNA/RNA_pol_sf"/>
</dbReference>
<reference evidence="2 3" key="1">
    <citation type="submission" date="2019-12" db="EMBL/GenBank/DDBJ databases">
        <authorList>
            <person name="Alioto T."/>
            <person name="Alioto T."/>
            <person name="Gomez Garrido J."/>
        </authorList>
    </citation>
    <scope>NUCLEOTIDE SEQUENCE [LARGE SCALE GENOMIC DNA]</scope>
</reference>
<name>A0A8S0SB27_OLEEU</name>
<dbReference type="SUPFAM" id="SSF56672">
    <property type="entry name" value="DNA/RNA polymerases"/>
    <property type="match status" value="1"/>
</dbReference>
<sequence>MSCKQQKQMVDIQAFKAKLMAFNKECKDKTKEEAALKALRDKLAVFELEQSIGRKVNKVDCLEEEVPTRELDDEVMRIAKPGYAQTQNPLIKVNIGNEGEDRPIFISQMLDQEVSDKLITLLKEYKDCFSWKYEYMPGLDRDLVEHRLPTKLNFKPHKQPLRRFAPNVLPEIKKEMERLLKAGFIRTARYVN</sequence>
<accession>A0A8S0SB27</accession>
<evidence type="ECO:0000313" key="3">
    <source>
        <dbReference type="Proteomes" id="UP000594638"/>
    </source>
</evidence>
<evidence type="ECO:0000256" key="1">
    <source>
        <dbReference type="SAM" id="Coils"/>
    </source>
</evidence>
<evidence type="ECO:0000313" key="2">
    <source>
        <dbReference type="EMBL" id="CAA2989247.1"/>
    </source>
</evidence>
<feature type="coiled-coil region" evidence="1">
    <location>
        <begin position="12"/>
        <end position="49"/>
    </location>
</feature>
<dbReference type="Gramene" id="OE9A002647T1">
    <property type="protein sequence ID" value="OE9A002647C1"/>
    <property type="gene ID" value="OE9A002647"/>
</dbReference>
<dbReference type="EMBL" id="CACTIH010004073">
    <property type="protein sequence ID" value="CAA2989247.1"/>
    <property type="molecule type" value="Genomic_DNA"/>
</dbReference>
<proteinExistence type="predicted"/>
<dbReference type="Proteomes" id="UP000594638">
    <property type="component" value="Unassembled WGS sequence"/>
</dbReference>
<dbReference type="OrthoDB" id="1928766at2759"/>
<organism evidence="2 3">
    <name type="scientific">Olea europaea subsp. europaea</name>
    <dbReference type="NCBI Taxonomy" id="158383"/>
    <lineage>
        <taxon>Eukaryota</taxon>
        <taxon>Viridiplantae</taxon>
        <taxon>Streptophyta</taxon>
        <taxon>Embryophyta</taxon>
        <taxon>Tracheophyta</taxon>
        <taxon>Spermatophyta</taxon>
        <taxon>Magnoliopsida</taxon>
        <taxon>eudicotyledons</taxon>
        <taxon>Gunneridae</taxon>
        <taxon>Pentapetalae</taxon>
        <taxon>asterids</taxon>
        <taxon>lamiids</taxon>
        <taxon>Lamiales</taxon>
        <taxon>Oleaceae</taxon>
        <taxon>Oleeae</taxon>
        <taxon>Olea</taxon>
    </lineage>
</organism>